<accession>A0A348G1F5</accession>
<protein>
    <recommendedName>
        <fullName evidence="3">Tip attachment protein J domain-containing protein</fullName>
    </recommendedName>
</protein>
<dbReference type="KEGG" id="blag:BLTE_20730"/>
<sequence>MTTSVPILWREGCEPFAGRPRLRRLPVIDRAPTVAEIVAGIEDLPPWFWSSGIVCIDGRAVPREMWAFVRPQPSRDGREIVVSLHTPVQGGGGGGGGGKSPWSTVAMIAIVAATLWVGGGGLAGTLGGAFAAGKIGAVIGAASISIAGQLAVAALTPTPSFDDTKASAAEADTAKSASLSGNVLRPGGAVPRVIGTSLVYPPLAAQVLTEIVEDDEQVEAVFVLAGPHTISDVLVDGTPASQLDNVAVEIHEGFGSAARMSLLERYAATAQPNITLRGHSTDDVNSEVLADQANPGACVPVWTSHLCTGGPDEIWLDLSWQQGLFRTTDPNESIFLPVRVRMRPRGGSDADWRNLPELHFHSNRPNTYRKSIRIVWGRAPESPTPKTARAPFRAYTTVPAQGVTGTTGGWTASSHFHSGSGATYLHSANVATTGVRNVDLHRDKAVLHVGGTEFPEGVDWEVQIIAGHPVRSTYFTVPTYVYSSAVYDFFGYRYSESQYVILSVLNSFQWLPTLNRVARVWRDPLVPGGDFAVIQLRARGQTISRVGAVAAGYVRDWDATSRTWSNWITTSNPAPHYRDVLAGDLAARRVPEAIIDDDVLVDWRQHCIDNSYAVSAVVEGRASPDVLSLIAAAGYARPRQSETWGVIVDHDRSAESPVQHFSARTTRGLTFEKAFAALPDGLRVRYRDETADYGETETIVMAPWAAGASSLLLEDISYDGLSAEASARARAAFDLAQMLHRMTFYAFDAPVSALVCRRGDLVGVTSDVLDRQTGGARIKSIIRDGGDVIALTLDGTVPTPREDAWTDIDAVWSDYDEVWEAPRHGLAITLTDGTSVVVEVTAPDGAEESATLALVDPLSDPGTVATPTGPQARLAPDCHVVAGPLGAETRRMIVHTIMPKSATEFSLRLVDEAPQLWA</sequence>
<reference evidence="1 2" key="1">
    <citation type="submission" date="2018-08" db="EMBL/GenBank/DDBJ databases">
        <title>Complete genome sequencing of Blastochloris tepida GI.</title>
        <authorList>
            <person name="Tsukatani Y."/>
            <person name="Mori H."/>
        </authorList>
    </citation>
    <scope>NUCLEOTIDE SEQUENCE [LARGE SCALE GENOMIC DNA]</scope>
    <source>
        <strain evidence="1 2">GI</strain>
    </source>
</reference>
<proteinExistence type="predicted"/>
<dbReference type="EMBL" id="AP018907">
    <property type="protein sequence ID" value="BBF93388.1"/>
    <property type="molecule type" value="Genomic_DNA"/>
</dbReference>
<evidence type="ECO:0008006" key="3">
    <source>
        <dbReference type="Google" id="ProtNLM"/>
    </source>
</evidence>
<organism evidence="1 2">
    <name type="scientific">Blastochloris tepida</name>
    <dbReference type="NCBI Taxonomy" id="2233851"/>
    <lineage>
        <taxon>Bacteria</taxon>
        <taxon>Pseudomonadati</taxon>
        <taxon>Pseudomonadota</taxon>
        <taxon>Alphaproteobacteria</taxon>
        <taxon>Hyphomicrobiales</taxon>
        <taxon>Blastochloridaceae</taxon>
        <taxon>Blastochloris</taxon>
    </lineage>
</organism>
<dbReference type="OrthoDB" id="7349961at2"/>
<gene>
    <name evidence="1" type="ORF">BLTE_20730</name>
</gene>
<evidence type="ECO:0000313" key="1">
    <source>
        <dbReference type="EMBL" id="BBF93388.1"/>
    </source>
</evidence>
<dbReference type="RefSeq" id="WP_126400127.1">
    <property type="nucleotide sequence ID" value="NZ_AP018907.1"/>
</dbReference>
<keyword evidence="2" id="KW-1185">Reference proteome</keyword>
<dbReference type="AlphaFoldDB" id="A0A348G1F5"/>
<dbReference type="Proteomes" id="UP000266934">
    <property type="component" value="Chromosome"/>
</dbReference>
<name>A0A348G1F5_9HYPH</name>
<evidence type="ECO:0000313" key="2">
    <source>
        <dbReference type="Proteomes" id="UP000266934"/>
    </source>
</evidence>